<dbReference type="GO" id="GO:0017057">
    <property type="term" value="F:6-phosphogluconolactonase activity"/>
    <property type="evidence" value="ECO:0007669"/>
    <property type="project" value="TreeGrafter"/>
</dbReference>
<dbReference type="GO" id="GO:0005829">
    <property type="term" value="C:cytosol"/>
    <property type="evidence" value="ECO:0007669"/>
    <property type="project" value="TreeGrafter"/>
</dbReference>
<comment type="similarity">
    <text evidence="1">Belongs to the cycloisomerase 2 family.</text>
</comment>
<dbReference type="InterPro" id="IPR050282">
    <property type="entry name" value="Cycloisomerase_2"/>
</dbReference>
<dbReference type="InterPro" id="IPR015943">
    <property type="entry name" value="WD40/YVTN_repeat-like_dom_sf"/>
</dbReference>
<evidence type="ECO:0000256" key="1">
    <source>
        <dbReference type="ARBA" id="ARBA00005564"/>
    </source>
</evidence>
<evidence type="ECO:0000313" key="5">
    <source>
        <dbReference type="Proteomes" id="UP000199595"/>
    </source>
</evidence>
<dbReference type="InterPro" id="IPR011048">
    <property type="entry name" value="Haem_d1_sf"/>
</dbReference>
<dbReference type="Proteomes" id="UP000199595">
    <property type="component" value="Unassembled WGS sequence"/>
</dbReference>
<dbReference type="RefSeq" id="WP_090118588.1">
    <property type="nucleotide sequence ID" value="NZ_FNNJ01000001.1"/>
</dbReference>
<dbReference type="AlphaFoldDB" id="A0A1H2QUU8"/>
<keyword evidence="3" id="KW-0732">Signal</keyword>
<evidence type="ECO:0000256" key="3">
    <source>
        <dbReference type="SAM" id="SignalP"/>
    </source>
</evidence>
<evidence type="ECO:0000256" key="2">
    <source>
        <dbReference type="ARBA" id="ARBA00022526"/>
    </source>
</evidence>
<dbReference type="PANTHER" id="PTHR30344">
    <property type="entry name" value="6-PHOSPHOGLUCONOLACTONASE-RELATED"/>
    <property type="match status" value="1"/>
</dbReference>
<reference evidence="5" key="1">
    <citation type="submission" date="2016-10" db="EMBL/GenBank/DDBJ databases">
        <authorList>
            <person name="Varghese N."/>
            <person name="Submissions S."/>
        </authorList>
    </citation>
    <scope>NUCLEOTIDE SEQUENCE [LARGE SCALE GENOMIC DNA]</scope>
    <source>
        <strain evidence="5">DSM 24956</strain>
    </source>
</reference>
<organism evidence="4 5">
    <name type="scientific">Lutibacter oricola</name>
    <dbReference type="NCBI Taxonomy" id="762486"/>
    <lineage>
        <taxon>Bacteria</taxon>
        <taxon>Pseudomonadati</taxon>
        <taxon>Bacteroidota</taxon>
        <taxon>Flavobacteriia</taxon>
        <taxon>Flavobacteriales</taxon>
        <taxon>Flavobacteriaceae</taxon>
        <taxon>Lutibacter</taxon>
    </lineage>
</organism>
<keyword evidence="2" id="KW-0313">Glucose metabolism</keyword>
<dbReference type="PANTHER" id="PTHR30344:SF1">
    <property type="entry name" value="6-PHOSPHOGLUCONOLACTONASE"/>
    <property type="match status" value="1"/>
</dbReference>
<dbReference type="STRING" id="762486.SAMN05444411_10185"/>
<protein>
    <submittedName>
        <fullName evidence="4">6-phosphogluconolactonase</fullName>
    </submittedName>
</protein>
<dbReference type="EMBL" id="FNNJ01000001">
    <property type="protein sequence ID" value="SDW10933.1"/>
    <property type="molecule type" value="Genomic_DNA"/>
</dbReference>
<keyword evidence="2" id="KW-0119">Carbohydrate metabolism</keyword>
<feature type="chain" id="PRO_5011615805" evidence="3">
    <location>
        <begin position="20"/>
        <end position="353"/>
    </location>
</feature>
<dbReference type="GO" id="GO:0006006">
    <property type="term" value="P:glucose metabolic process"/>
    <property type="evidence" value="ECO:0007669"/>
    <property type="project" value="UniProtKB-KW"/>
</dbReference>
<proteinExistence type="inferred from homology"/>
<evidence type="ECO:0000313" key="4">
    <source>
        <dbReference type="EMBL" id="SDW10933.1"/>
    </source>
</evidence>
<gene>
    <name evidence="4" type="ORF">SAMN05444411_10185</name>
</gene>
<sequence length="353" mass="39315">MIKKTLLAISLLVSIQVFTQNNTLYVGSYTKNTESEGIYTYSFNQKTGVLNNKKLIAKTVNPSYLAISKNKKLLYTVSENGKDGVVKAYNITKKGKLNFINEVNSNGAGPCHVEINKSTNKVVTSNYGGGTVSIYNVNKNGSLNEAFQVIDHNIKEDKARAHSAQFLKNNLFIADLGRDFLSHYIKKNNNYVLKKQHLMKNGAGPRHFEISKKGKFIYVINELNSTVTVLKNDGGNYKNVQSIGTLKHGYIGKNSCADIHLSKNGKYLYGSNRGENSIVVFKVDKKTGKLLKIQNISVEGNWPRNFKLSPNGKFMLVANQKSNNISVFKVDKTSGKLTYKNSYNTPSPVCLKF</sequence>
<dbReference type="Pfam" id="PF10282">
    <property type="entry name" value="Lactonase"/>
    <property type="match status" value="1"/>
</dbReference>
<dbReference type="Gene3D" id="2.130.10.10">
    <property type="entry name" value="YVTN repeat-like/Quinoprotein amine dehydrogenase"/>
    <property type="match status" value="1"/>
</dbReference>
<keyword evidence="5" id="KW-1185">Reference proteome</keyword>
<name>A0A1H2QUU8_9FLAO</name>
<accession>A0A1H2QUU8</accession>
<dbReference type="InterPro" id="IPR019405">
    <property type="entry name" value="Lactonase_7-beta_prop"/>
</dbReference>
<dbReference type="OrthoDB" id="9790815at2"/>
<feature type="signal peptide" evidence="3">
    <location>
        <begin position="1"/>
        <end position="19"/>
    </location>
</feature>
<dbReference type="SUPFAM" id="SSF51004">
    <property type="entry name" value="C-terminal (heme d1) domain of cytochrome cd1-nitrite reductase"/>
    <property type="match status" value="1"/>
</dbReference>